<dbReference type="EMBL" id="JARKNE010000011">
    <property type="protein sequence ID" value="KAK5786848.1"/>
    <property type="molecule type" value="Genomic_DNA"/>
</dbReference>
<accession>A0ABR0N8D2</accession>
<evidence type="ECO:0000313" key="1">
    <source>
        <dbReference type="EMBL" id="KAK5786848.1"/>
    </source>
</evidence>
<dbReference type="Proteomes" id="UP001358586">
    <property type="component" value="Chromosome 11"/>
</dbReference>
<keyword evidence="2" id="KW-1185">Reference proteome</keyword>
<sequence>MMIDIRNLQAFALDILKNDIKFDIFSITKKMEKQVFVLTLVSFALDILKNDIKFDIFSITKKMEKQVFVFTLVFLAKHIYPSFMYFLDYVNYEDSHLVDEISYAAKIPMQAIRNVLWRQKFKDSQEALRMFDIILRQYAAKLECLLVLQYFFQGNQSNFTDIREGVFGCGAYFIS</sequence>
<organism evidence="1 2">
    <name type="scientific">Gossypium arboreum</name>
    <name type="common">Tree cotton</name>
    <name type="synonym">Gossypium nanking</name>
    <dbReference type="NCBI Taxonomy" id="29729"/>
    <lineage>
        <taxon>Eukaryota</taxon>
        <taxon>Viridiplantae</taxon>
        <taxon>Streptophyta</taxon>
        <taxon>Embryophyta</taxon>
        <taxon>Tracheophyta</taxon>
        <taxon>Spermatophyta</taxon>
        <taxon>Magnoliopsida</taxon>
        <taxon>eudicotyledons</taxon>
        <taxon>Gunneridae</taxon>
        <taxon>Pentapetalae</taxon>
        <taxon>rosids</taxon>
        <taxon>malvids</taxon>
        <taxon>Malvales</taxon>
        <taxon>Malvaceae</taxon>
        <taxon>Malvoideae</taxon>
        <taxon>Gossypium</taxon>
    </lineage>
</organism>
<gene>
    <name evidence="1" type="ORF">PVK06_041494</name>
</gene>
<name>A0ABR0N8D2_GOSAR</name>
<proteinExistence type="predicted"/>
<evidence type="ECO:0000313" key="2">
    <source>
        <dbReference type="Proteomes" id="UP001358586"/>
    </source>
</evidence>
<comment type="caution">
    <text evidence="1">The sequence shown here is derived from an EMBL/GenBank/DDBJ whole genome shotgun (WGS) entry which is preliminary data.</text>
</comment>
<reference evidence="1 2" key="1">
    <citation type="submission" date="2023-03" db="EMBL/GenBank/DDBJ databases">
        <title>WGS of Gossypium arboreum.</title>
        <authorList>
            <person name="Yu D."/>
        </authorList>
    </citation>
    <scope>NUCLEOTIDE SEQUENCE [LARGE SCALE GENOMIC DNA]</scope>
    <source>
        <tissue evidence="1">Leaf</tissue>
    </source>
</reference>
<protein>
    <submittedName>
        <fullName evidence="1">Uncharacterized protein</fullName>
    </submittedName>
</protein>